<dbReference type="CDD" id="cd02961">
    <property type="entry name" value="PDI_a_family"/>
    <property type="match status" value="1"/>
</dbReference>
<proteinExistence type="predicted"/>
<evidence type="ECO:0000256" key="2">
    <source>
        <dbReference type="ARBA" id="ARBA00022630"/>
    </source>
</evidence>
<evidence type="ECO:0000313" key="10">
    <source>
        <dbReference type="EMBL" id="KAK1747783.1"/>
    </source>
</evidence>
<keyword evidence="4 7" id="KW-0274">FAD</keyword>
<dbReference type="SUPFAM" id="SSF52833">
    <property type="entry name" value="Thioredoxin-like"/>
    <property type="match status" value="1"/>
</dbReference>
<dbReference type="Gene3D" id="1.20.120.310">
    <property type="entry name" value="ERV/ALR sulfhydryl oxidase domain"/>
    <property type="match status" value="1"/>
</dbReference>
<comment type="caution">
    <text evidence="10">The sequence shown here is derived from an EMBL/GenBank/DDBJ whole genome shotgun (WGS) entry which is preliminary data.</text>
</comment>
<sequence length="690" mass="78846">MPSLREQQQKFEHDLFAGVGTKQNPKRNNNNTNQRIGKEELKEQLIQHRKQYSAAAVKPLKQEAKSSNKDSERLQAEEEVELPYLYDTKQSHPIIEFKPSKEELKAASITPSFVLEVTWPRVIQFYHPSSPHCLAFHPTFVKLARSVKRRSSRLPVEFHAVNCGVYRDVCDQGFKIKSVPSFLGLKSGSIQGKQLFLPGDNEGKLTSKAEIAADVDEKVEYISDVLGFTLDAVKGQSSAYASEAANNPQLSDNFNHGRAADATPSFGVGSLGISHSEQLFQDATSSFLATLSSSIYSKHPQSSSLPPKESQELAEFIDLIRWAFPPETKVHTLAEDLKQEFRSITSNEEGLLKVLSRHMDLREGATWSKRCTGGNSNEDPYSCGIWSLLHIISIGVAERHSSVVGDSERVSVQHAGQSIKAFIAHFYIGCDSCKRSWIELYDEANSLALTNQMTGTDEQWKQLAIWIWEVHNEINIRRQSYKNPSKLLWPSREECPKCWPSENGITAKSMDSFDQDALFNHLKKTYWISGHHNNRLVVIDRWSKAKRALSMKRLRDRMASREFSILGTFMRFLFVFVLVRVAIQRYTQWNFQARRMQRRRAEAVSERNDDESIRERNDDESTFYTRNKSSSTSRSRRSGNASKRWPSNASRPPNRNTFRPANDHTSRRYRTDHSGPTCESRYTRYSPLHL</sequence>
<gene>
    <name evidence="10" type="ORF">QTG54_001746</name>
</gene>
<keyword evidence="11" id="KW-1185">Reference proteome</keyword>
<comment type="cofactor">
    <cofactor evidence="1 7">
        <name>FAD</name>
        <dbReference type="ChEBI" id="CHEBI:57692"/>
    </cofactor>
</comment>
<evidence type="ECO:0000256" key="4">
    <source>
        <dbReference type="ARBA" id="ARBA00022827"/>
    </source>
</evidence>
<dbReference type="EMBL" id="JATAAI010000002">
    <property type="protein sequence ID" value="KAK1747783.1"/>
    <property type="molecule type" value="Genomic_DNA"/>
</dbReference>
<dbReference type="Gene3D" id="3.40.30.10">
    <property type="entry name" value="Glutaredoxin"/>
    <property type="match status" value="1"/>
</dbReference>
<feature type="compositionally biased region" description="Polar residues" evidence="8">
    <location>
        <begin position="639"/>
        <end position="659"/>
    </location>
</feature>
<dbReference type="PROSITE" id="PS51324">
    <property type="entry name" value="ERV_ALR"/>
    <property type="match status" value="1"/>
</dbReference>
<feature type="region of interest" description="Disordered" evidence="8">
    <location>
        <begin position="601"/>
        <end position="690"/>
    </location>
</feature>
<feature type="region of interest" description="Disordered" evidence="8">
    <location>
        <begin position="1"/>
        <end position="41"/>
    </location>
</feature>
<dbReference type="GO" id="GO:0016971">
    <property type="term" value="F:flavin-dependent sulfhydryl oxidase activity"/>
    <property type="evidence" value="ECO:0007669"/>
    <property type="project" value="InterPro"/>
</dbReference>
<keyword evidence="5 7" id="KW-0560">Oxidoreductase</keyword>
<reference evidence="10" key="1">
    <citation type="submission" date="2023-06" db="EMBL/GenBank/DDBJ databases">
        <title>Survivors Of The Sea: Transcriptome response of Skeletonema marinoi to long-term dormancy.</title>
        <authorList>
            <person name="Pinder M.I.M."/>
            <person name="Kourtchenko O."/>
            <person name="Robertson E.K."/>
            <person name="Larsson T."/>
            <person name="Maumus F."/>
            <person name="Osuna-Cruz C.M."/>
            <person name="Vancaester E."/>
            <person name="Stenow R."/>
            <person name="Vandepoele K."/>
            <person name="Ploug H."/>
            <person name="Bruchert V."/>
            <person name="Godhe A."/>
            <person name="Topel M."/>
        </authorList>
    </citation>
    <scope>NUCLEOTIDE SEQUENCE</scope>
    <source>
        <strain evidence="10">R05AC</strain>
    </source>
</reference>
<keyword evidence="3" id="KW-0732">Signal</keyword>
<protein>
    <recommendedName>
        <fullName evidence="7">Sulfhydryl oxidase</fullName>
        <ecNumber evidence="7">1.8.3.2</ecNumber>
    </recommendedName>
</protein>
<keyword evidence="6" id="KW-1015">Disulfide bond</keyword>
<dbReference type="InterPro" id="IPR036249">
    <property type="entry name" value="Thioredoxin-like_sf"/>
</dbReference>
<feature type="compositionally biased region" description="Basic and acidic residues" evidence="8">
    <location>
        <begin position="661"/>
        <end position="673"/>
    </location>
</feature>
<evidence type="ECO:0000256" key="8">
    <source>
        <dbReference type="SAM" id="MobiDB-lite"/>
    </source>
</evidence>
<feature type="compositionally biased region" description="Low complexity" evidence="8">
    <location>
        <begin position="21"/>
        <end position="35"/>
    </location>
</feature>
<dbReference type="GO" id="GO:0006457">
    <property type="term" value="P:protein folding"/>
    <property type="evidence" value="ECO:0007669"/>
    <property type="project" value="TreeGrafter"/>
</dbReference>
<evidence type="ECO:0000313" key="11">
    <source>
        <dbReference type="Proteomes" id="UP001224775"/>
    </source>
</evidence>
<organism evidence="10 11">
    <name type="scientific">Skeletonema marinoi</name>
    <dbReference type="NCBI Taxonomy" id="267567"/>
    <lineage>
        <taxon>Eukaryota</taxon>
        <taxon>Sar</taxon>
        <taxon>Stramenopiles</taxon>
        <taxon>Ochrophyta</taxon>
        <taxon>Bacillariophyta</taxon>
        <taxon>Coscinodiscophyceae</taxon>
        <taxon>Thalassiosirophycidae</taxon>
        <taxon>Thalassiosirales</taxon>
        <taxon>Skeletonemataceae</taxon>
        <taxon>Skeletonema</taxon>
        <taxon>Skeletonema marinoi-dohrnii complex</taxon>
    </lineage>
</organism>
<dbReference type="InterPro" id="IPR039798">
    <property type="entry name" value="Sulfhydryl_oxidase"/>
</dbReference>
<dbReference type="Pfam" id="PF04777">
    <property type="entry name" value="Evr1_Alr"/>
    <property type="match status" value="1"/>
</dbReference>
<evidence type="ECO:0000256" key="5">
    <source>
        <dbReference type="ARBA" id="ARBA00023002"/>
    </source>
</evidence>
<evidence type="ECO:0000256" key="6">
    <source>
        <dbReference type="ARBA" id="ARBA00023157"/>
    </source>
</evidence>
<name>A0AAD8YKP0_9STRA</name>
<accession>A0AAD8YKP0</accession>
<dbReference type="SUPFAM" id="SSF69000">
    <property type="entry name" value="FAD-dependent thiol oxidase"/>
    <property type="match status" value="1"/>
</dbReference>
<evidence type="ECO:0000256" key="7">
    <source>
        <dbReference type="RuleBase" id="RU371123"/>
    </source>
</evidence>
<dbReference type="GO" id="GO:0005615">
    <property type="term" value="C:extracellular space"/>
    <property type="evidence" value="ECO:0007669"/>
    <property type="project" value="TreeGrafter"/>
</dbReference>
<dbReference type="InterPro" id="IPR036774">
    <property type="entry name" value="ERV/ALR_sulphydryl_oxid_sf"/>
</dbReference>
<dbReference type="EC" id="1.8.3.2" evidence="7"/>
<evidence type="ECO:0000256" key="1">
    <source>
        <dbReference type="ARBA" id="ARBA00001974"/>
    </source>
</evidence>
<dbReference type="Proteomes" id="UP001224775">
    <property type="component" value="Unassembled WGS sequence"/>
</dbReference>
<feature type="domain" description="ERV/ALR sulfhydryl oxidase" evidence="9">
    <location>
        <begin position="374"/>
        <end position="499"/>
    </location>
</feature>
<dbReference type="InterPro" id="IPR017905">
    <property type="entry name" value="ERV/ALR_sulphydryl_oxidase"/>
</dbReference>
<keyword evidence="2 7" id="KW-0285">Flavoprotein</keyword>
<dbReference type="PANTHER" id="PTHR22897:SF8">
    <property type="entry name" value="SULFHYDRYL OXIDASE"/>
    <property type="match status" value="1"/>
</dbReference>
<evidence type="ECO:0000259" key="9">
    <source>
        <dbReference type="PROSITE" id="PS51324"/>
    </source>
</evidence>
<dbReference type="GO" id="GO:0003756">
    <property type="term" value="F:protein disulfide isomerase activity"/>
    <property type="evidence" value="ECO:0007669"/>
    <property type="project" value="TreeGrafter"/>
</dbReference>
<dbReference type="AlphaFoldDB" id="A0AAD8YKP0"/>
<feature type="compositionally biased region" description="Basic and acidic residues" evidence="8">
    <location>
        <begin position="601"/>
        <end position="619"/>
    </location>
</feature>
<comment type="catalytic activity">
    <reaction evidence="7">
        <text>2 R'C(R)SH + O2 = R'C(R)S-S(R)CR' + H2O2</text>
        <dbReference type="Rhea" id="RHEA:17357"/>
        <dbReference type="ChEBI" id="CHEBI:15379"/>
        <dbReference type="ChEBI" id="CHEBI:16240"/>
        <dbReference type="ChEBI" id="CHEBI:16520"/>
        <dbReference type="ChEBI" id="CHEBI:17412"/>
        <dbReference type="EC" id="1.8.3.2"/>
    </reaction>
</comment>
<dbReference type="GO" id="GO:0000139">
    <property type="term" value="C:Golgi membrane"/>
    <property type="evidence" value="ECO:0007669"/>
    <property type="project" value="TreeGrafter"/>
</dbReference>
<dbReference type="PANTHER" id="PTHR22897">
    <property type="entry name" value="QUIESCIN Q6-RELATED SULFHYDRYL OXIDASE"/>
    <property type="match status" value="1"/>
</dbReference>
<evidence type="ECO:0000256" key="3">
    <source>
        <dbReference type="ARBA" id="ARBA00022729"/>
    </source>
</evidence>